<comment type="cofactor">
    <cofactor evidence="12">
        <name>Zn(2+)</name>
        <dbReference type="ChEBI" id="CHEBI:29105"/>
    </cofactor>
    <text evidence="12">Binds 2 zinc ions per subunit.</text>
</comment>
<evidence type="ECO:0000256" key="11">
    <source>
        <dbReference type="ARBA" id="ARBA00048988"/>
    </source>
</evidence>
<evidence type="ECO:0000256" key="1">
    <source>
        <dbReference type="ARBA" id="ARBA00022515"/>
    </source>
</evidence>
<dbReference type="InterPro" id="IPR041236">
    <property type="entry name" value="PriA_C"/>
</dbReference>
<dbReference type="InterPro" id="IPR040498">
    <property type="entry name" value="PriA_CRR"/>
</dbReference>
<dbReference type="RefSeq" id="WP_073993254.1">
    <property type="nucleotide sequence ID" value="NZ_FQYT01000008.1"/>
</dbReference>
<evidence type="ECO:0000313" key="15">
    <source>
        <dbReference type="Proteomes" id="UP000184342"/>
    </source>
</evidence>
<dbReference type="InterPro" id="IPR001650">
    <property type="entry name" value="Helicase_C-like"/>
</dbReference>
<evidence type="ECO:0000256" key="12">
    <source>
        <dbReference type="HAMAP-Rule" id="MF_00983"/>
    </source>
</evidence>
<evidence type="ECO:0000256" key="2">
    <source>
        <dbReference type="ARBA" id="ARBA00022705"/>
    </source>
</evidence>
<evidence type="ECO:0000256" key="6">
    <source>
        <dbReference type="ARBA" id="ARBA00022806"/>
    </source>
</evidence>
<dbReference type="SMART" id="SM00487">
    <property type="entry name" value="DEXDc"/>
    <property type="match status" value="1"/>
</dbReference>
<dbReference type="Gene3D" id="3.40.50.300">
    <property type="entry name" value="P-loop containing nucleotide triphosphate hydrolases"/>
    <property type="match status" value="2"/>
</dbReference>
<dbReference type="GO" id="GO:0005524">
    <property type="term" value="F:ATP binding"/>
    <property type="evidence" value="ECO:0007669"/>
    <property type="project" value="UniProtKB-UniRule"/>
</dbReference>
<keyword evidence="1 12" id="KW-0639">Primosome</keyword>
<comment type="subunit">
    <text evidence="12">Component of the replication restart primosome.</text>
</comment>
<feature type="binding site" evidence="12">
    <location>
        <position position="482"/>
    </location>
    <ligand>
        <name>Zn(2+)</name>
        <dbReference type="ChEBI" id="CHEBI:29105"/>
        <label>2</label>
    </ligand>
</feature>
<keyword evidence="3 12" id="KW-0479">Metal-binding</keyword>
<dbReference type="GO" id="GO:1990077">
    <property type="term" value="C:primosome complex"/>
    <property type="evidence" value="ECO:0007669"/>
    <property type="project" value="UniProtKB-UniRule"/>
</dbReference>
<evidence type="ECO:0000256" key="10">
    <source>
        <dbReference type="ARBA" id="ARBA00023235"/>
    </source>
</evidence>
<dbReference type="Pfam" id="PF17764">
    <property type="entry name" value="PriA_3primeBD"/>
    <property type="match status" value="1"/>
</dbReference>
<evidence type="ECO:0000256" key="9">
    <source>
        <dbReference type="ARBA" id="ARBA00023125"/>
    </source>
</evidence>
<reference evidence="14 15" key="1">
    <citation type="submission" date="2016-11" db="EMBL/GenBank/DDBJ databases">
        <authorList>
            <person name="Jaros S."/>
            <person name="Januszkiewicz K."/>
            <person name="Wedrychowicz H."/>
        </authorList>
    </citation>
    <scope>NUCLEOTIDE SEQUENCE [LARGE SCALE GENOMIC DNA]</scope>
    <source>
        <strain evidence="14 15">DSM 15970</strain>
    </source>
</reference>
<evidence type="ECO:0000256" key="4">
    <source>
        <dbReference type="ARBA" id="ARBA00022741"/>
    </source>
</evidence>
<dbReference type="InterPro" id="IPR011545">
    <property type="entry name" value="DEAD/DEAH_box_helicase_dom"/>
</dbReference>
<comment type="catalytic activity">
    <reaction evidence="11 12">
        <text>ATP + H2O = ADP + phosphate + H(+)</text>
        <dbReference type="Rhea" id="RHEA:13065"/>
        <dbReference type="ChEBI" id="CHEBI:15377"/>
        <dbReference type="ChEBI" id="CHEBI:15378"/>
        <dbReference type="ChEBI" id="CHEBI:30616"/>
        <dbReference type="ChEBI" id="CHEBI:43474"/>
        <dbReference type="ChEBI" id="CHEBI:456216"/>
        <dbReference type="EC" id="5.6.2.4"/>
    </reaction>
</comment>
<keyword evidence="4 12" id="KW-0547">Nucleotide-binding</keyword>
<organism evidence="14 15">
    <name type="scientific">Parasporobacterium paucivorans DSM 15970</name>
    <dbReference type="NCBI Taxonomy" id="1122934"/>
    <lineage>
        <taxon>Bacteria</taxon>
        <taxon>Bacillati</taxon>
        <taxon>Bacillota</taxon>
        <taxon>Clostridia</taxon>
        <taxon>Lachnospirales</taxon>
        <taxon>Lachnospiraceae</taxon>
        <taxon>Parasporobacterium</taxon>
    </lineage>
</organism>
<keyword evidence="5 12" id="KW-0378">Hydrolase</keyword>
<dbReference type="GO" id="GO:0006302">
    <property type="term" value="P:double-strand break repair"/>
    <property type="evidence" value="ECO:0007669"/>
    <property type="project" value="InterPro"/>
</dbReference>
<evidence type="ECO:0000259" key="13">
    <source>
        <dbReference type="PROSITE" id="PS51192"/>
    </source>
</evidence>
<dbReference type="InterPro" id="IPR005259">
    <property type="entry name" value="PriA"/>
</dbReference>
<name>A0A1M6ESS7_9FIRM</name>
<comment type="similarity">
    <text evidence="12">Belongs to the helicase family. PriA subfamily.</text>
</comment>
<dbReference type="GO" id="GO:0006269">
    <property type="term" value="P:DNA replication, synthesis of primer"/>
    <property type="evidence" value="ECO:0007669"/>
    <property type="project" value="UniProtKB-KW"/>
</dbReference>
<evidence type="ECO:0000256" key="8">
    <source>
        <dbReference type="ARBA" id="ARBA00022840"/>
    </source>
</evidence>
<dbReference type="GO" id="GO:0006310">
    <property type="term" value="P:DNA recombination"/>
    <property type="evidence" value="ECO:0007669"/>
    <property type="project" value="InterPro"/>
</dbReference>
<feature type="binding site" evidence="12">
    <location>
        <position position="462"/>
    </location>
    <ligand>
        <name>Zn(2+)</name>
        <dbReference type="ChEBI" id="CHEBI:29105"/>
        <label>2</label>
    </ligand>
</feature>
<dbReference type="InterPro" id="IPR041222">
    <property type="entry name" value="PriA_3primeBD"/>
</dbReference>
<evidence type="ECO:0000256" key="5">
    <source>
        <dbReference type="ARBA" id="ARBA00022801"/>
    </source>
</evidence>
<dbReference type="GO" id="GO:0003677">
    <property type="term" value="F:DNA binding"/>
    <property type="evidence" value="ECO:0007669"/>
    <property type="project" value="UniProtKB-UniRule"/>
</dbReference>
<proteinExistence type="inferred from homology"/>
<evidence type="ECO:0000256" key="3">
    <source>
        <dbReference type="ARBA" id="ARBA00022723"/>
    </source>
</evidence>
<sequence>MAVKAKYANVIVDISHEKLDKTFQYLIPAEMATEIFPGVRVEIPFGRANRLIKGYVIEATDESACDERLLKQIHSVSKDSLPIESQLIQLAWWIKENYGSTMNQALKTVIPVKTKVRPKTKKYIELDVSDKEAAGLLKIYGNTKKFVARYRLMEELSKEKMLPWDIVTDKLNISDSTLKSMEKSGIIRISVETSLRDTVHYHDAKSDPVSLNTEQAAVVNRIKKDMESGDMTPHLIFGVTGSGKTEIYISLIEEVISRGRQAIVLIPEIALTYQTVMRFYKRFGDRVSFINSRLSQGEKHDQFEKAVNGDIDIMIGPRSAVFTPFKKIGIIIIDEEHESAYKSDMVPKYHARETAIERARMTDALVVMGSATPSVESYYKASNNIFRLSVLENRATVNDLPQVHLVDLREELKNGNRSIFSDRLLNLMKDRLEKNRQIILFINRRGYAGFVSCRSCGEPVKCIHCDVGMTAHNDGNLVCHYCGYRIPTPKACPECGSKYIAAFGIGTQKVEAYVKKIFPDSRVLRMDTDTTSQKGGHEKILAAFANHEADILIGTQMIVKGHDFPLVSLVGVIAADLSLYASDFRAAEKTFQLLTQAAGRSGRGTDKGEVVIQTYSPDNYCITYAANQDYPGFYQQEILYRKLSHYPPLTGMVAVIITSPDKTCADNLAAFIAALVDRLAAGEGLQVIGPSDAGIAKIKDIYRKVIYLKHEENDILVKIKNQIEKEIKENGSFGQAGVQFDFDPMNNY</sequence>
<dbReference type="GO" id="GO:0006270">
    <property type="term" value="P:DNA replication initiation"/>
    <property type="evidence" value="ECO:0007669"/>
    <property type="project" value="TreeGrafter"/>
</dbReference>
<dbReference type="GO" id="GO:0043138">
    <property type="term" value="F:3'-5' DNA helicase activity"/>
    <property type="evidence" value="ECO:0007669"/>
    <property type="project" value="UniProtKB-EC"/>
</dbReference>
<dbReference type="HAMAP" id="MF_00983">
    <property type="entry name" value="PriA"/>
    <property type="match status" value="1"/>
</dbReference>
<feature type="binding site" evidence="12">
    <location>
        <position position="456"/>
    </location>
    <ligand>
        <name>Zn(2+)</name>
        <dbReference type="ChEBI" id="CHEBI:29105"/>
        <label>1</label>
    </ligand>
</feature>
<protein>
    <recommendedName>
        <fullName evidence="12">Replication restart protein PriA</fullName>
    </recommendedName>
    <alternativeName>
        <fullName evidence="12">ATP-dependent DNA helicase PriA</fullName>
        <ecNumber evidence="12">5.6.2.4</ecNumber>
    </alternativeName>
    <alternativeName>
        <fullName evidence="12">DNA 3'-5' helicase PriA</fullName>
    </alternativeName>
</protein>
<feature type="binding site" evidence="12">
    <location>
        <position position="465"/>
    </location>
    <ligand>
        <name>Zn(2+)</name>
        <dbReference type="ChEBI" id="CHEBI:29105"/>
        <label>2</label>
    </ligand>
</feature>
<dbReference type="SUPFAM" id="SSF52540">
    <property type="entry name" value="P-loop containing nucleoside triphosphate hydrolases"/>
    <property type="match status" value="2"/>
</dbReference>
<keyword evidence="7 12" id="KW-0862">Zinc</keyword>
<dbReference type="PANTHER" id="PTHR30580">
    <property type="entry name" value="PRIMOSOMAL PROTEIN N"/>
    <property type="match status" value="1"/>
</dbReference>
<dbReference type="SMART" id="SM00490">
    <property type="entry name" value="HELICc"/>
    <property type="match status" value="1"/>
</dbReference>
<feature type="domain" description="Helicase ATP-binding" evidence="13">
    <location>
        <begin position="225"/>
        <end position="391"/>
    </location>
</feature>
<dbReference type="EC" id="5.6.2.4" evidence="12"/>
<comment type="function">
    <text evidence="12">Initiates the restart of stalled replication forks, which reloads the replicative helicase on sites other than the origin of replication. Recognizes and binds to abandoned replication forks and remodels them to uncover a helicase loading site. Promotes assembly of the primosome at these replication forks.</text>
</comment>
<dbReference type="Proteomes" id="UP000184342">
    <property type="component" value="Unassembled WGS sequence"/>
</dbReference>
<comment type="catalytic activity">
    <reaction evidence="12">
        <text>Couples ATP hydrolysis with the unwinding of duplex DNA by translocating in the 3'-5' direction.</text>
        <dbReference type="EC" id="5.6.2.4"/>
    </reaction>
</comment>
<feature type="binding site" evidence="12">
    <location>
        <position position="495"/>
    </location>
    <ligand>
        <name>Zn(2+)</name>
        <dbReference type="ChEBI" id="CHEBI:29105"/>
        <label>1</label>
    </ligand>
</feature>
<dbReference type="InterPro" id="IPR042115">
    <property type="entry name" value="PriA_3primeBD_sf"/>
</dbReference>
<dbReference type="Pfam" id="PF18074">
    <property type="entry name" value="PriA_C"/>
    <property type="match status" value="1"/>
</dbReference>
<dbReference type="InterPro" id="IPR027417">
    <property type="entry name" value="P-loop_NTPase"/>
</dbReference>
<dbReference type="Gene3D" id="3.40.1440.60">
    <property type="entry name" value="PriA, 3(prime) DNA-binding domain"/>
    <property type="match status" value="1"/>
</dbReference>
<accession>A0A1M6ESS7</accession>
<feature type="binding site" evidence="12">
    <location>
        <position position="492"/>
    </location>
    <ligand>
        <name>Zn(2+)</name>
        <dbReference type="ChEBI" id="CHEBI:29105"/>
        <label>1</label>
    </ligand>
</feature>
<keyword evidence="9 12" id="KW-0238">DNA-binding</keyword>
<dbReference type="FunFam" id="3.40.50.300:FF:000489">
    <property type="entry name" value="Primosome assembly protein PriA"/>
    <property type="match status" value="1"/>
</dbReference>
<dbReference type="STRING" id="1122934.SAMN02745691_00991"/>
<keyword evidence="15" id="KW-1185">Reference proteome</keyword>
<dbReference type="Pfam" id="PF18319">
    <property type="entry name" value="Zn_ribbon_PriA"/>
    <property type="match status" value="1"/>
</dbReference>
<evidence type="ECO:0000313" key="14">
    <source>
        <dbReference type="EMBL" id="SHI88443.1"/>
    </source>
</evidence>
<dbReference type="EMBL" id="FQYT01000008">
    <property type="protein sequence ID" value="SHI88443.1"/>
    <property type="molecule type" value="Genomic_DNA"/>
</dbReference>
<dbReference type="Pfam" id="PF00270">
    <property type="entry name" value="DEAD"/>
    <property type="match status" value="1"/>
</dbReference>
<dbReference type="PANTHER" id="PTHR30580:SF0">
    <property type="entry name" value="PRIMOSOMAL PROTEIN N"/>
    <property type="match status" value="1"/>
</dbReference>
<dbReference type="GO" id="GO:0016887">
    <property type="term" value="F:ATP hydrolysis activity"/>
    <property type="evidence" value="ECO:0007669"/>
    <property type="project" value="RHEA"/>
</dbReference>
<gene>
    <name evidence="12" type="primary">priA</name>
    <name evidence="14" type="ORF">SAMN02745691_00991</name>
</gene>
<dbReference type="PROSITE" id="PS51192">
    <property type="entry name" value="HELICASE_ATP_BIND_1"/>
    <property type="match status" value="1"/>
</dbReference>
<feature type="binding site" evidence="12">
    <location>
        <position position="479"/>
    </location>
    <ligand>
        <name>Zn(2+)</name>
        <dbReference type="ChEBI" id="CHEBI:29105"/>
        <label>2</label>
    </ligand>
</feature>
<dbReference type="InterPro" id="IPR014001">
    <property type="entry name" value="Helicase_ATP-bd"/>
</dbReference>
<keyword evidence="8 12" id="KW-0067">ATP-binding</keyword>
<keyword evidence="10 12" id="KW-0413">Isomerase</keyword>
<dbReference type="NCBIfam" id="TIGR00595">
    <property type="entry name" value="priA"/>
    <property type="match status" value="1"/>
</dbReference>
<dbReference type="AlphaFoldDB" id="A0A1M6ESS7"/>
<keyword evidence="2 12" id="KW-0235">DNA replication</keyword>
<feature type="binding site" evidence="12">
    <location>
        <position position="453"/>
    </location>
    <ligand>
        <name>Zn(2+)</name>
        <dbReference type="ChEBI" id="CHEBI:29105"/>
        <label>1</label>
    </ligand>
</feature>
<dbReference type="GO" id="GO:0008270">
    <property type="term" value="F:zinc ion binding"/>
    <property type="evidence" value="ECO:0007669"/>
    <property type="project" value="UniProtKB-UniRule"/>
</dbReference>
<dbReference type="CDD" id="cd18804">
    <property type="entry name" value="SF2_C_priA"/>
    <property type="match status" value="1"/>
</dbReference>
<dbReference type="OrthoDB" id="9759544at2"/>
<evidence type="ECO:0000256" key="7">
    <source>
        <dbReference type="ARBA" id="ARBA00022833"/>
    </source>
</evidence>
<dbReference type="CDD" id="cd17929">
    <property type="entry name" value="DEXHc_priA"/>
    <property type="match status" value="1"/>
</dbReference>
<keyword evidence="6 12" id="KW-0347">Helicase</keyword>